<dbReference type="Pfam" id="PF04138">
    <property type="entry name" value="GtrA_DPMS_TM"/>
    <property type="match status" value="1"/>
</dbReference>
<evidence type="ECO:0000256" key="2">
    <source>
        <dbReference type="ARBA" id="ARBA00009399"/>
    </source>
</evidence>
<dbReference type="GO" id="GO:0005886">
    <property type="term" value="C:plasma membrane"/>
    <property type="evidence" value="ECO:0007669"/>
    <property type="project" value="TreeGrafter"/>
</dbReference>
<evidence type="ECO:0000256" key="4">
    <source>
        <dbReference type="ARBA" id="ARBA00022989"/>
    </source>
</evidence>
<protein>
    <submittedName>
        <fullName evidence="8">Polysaccharide synthesis protein GtrA</fullName>
    </submittedName>
</protein>
<dbReference type="InterPro" id="IPR007267">
    <property type="entry name" value="GtrA_DPMS_TM"/>
</dbReference>
<comment type="similarity">
    <text evidence="2">Belongs to the GtrA family.</text>
</comment>
<dbReference type="GO" id="GO:0000271">
    <property type="term" value="P:polysaccharide biosynthetic process"/>
    <property type="evidence" value="ECO:0007669"/>
    <property type="project" value="InterPro"/>
</dbReference>
<feature type="domain" description="GtrA/DPMS transmembrane" evidence="7">
    <location>
        <begin position="22"/>
        <end position="132"/>
    </location>
</feature>
<feature type="transmembrane region" description="Helical" evidence="6">
    <location>
        <begin position="108"/>
        <end position="132"/>
    </location>
</feature>
<dbReference type="RefSeq" id="WP_123723162.1">
    <property type="nucleotide sequence ID" value="NZ_MOBN01000049.1"/>
</dbReference>
<dbReference type="Proteomes" id="UP000284168">
    <property type="component" value="Unassembled WGS sequence"/>
</dbReference>
<evidence type="ECO:0000256" key="5">
    <source>
        <dbReference type="ARBA" id="ARBA00023136"/>
    </source>
</evidence>
<sequence>MRSTDTLMQLLKKKFFNFEFIKFLIVGCINTGAGYIFYLVFIQVMVYTYAYSLSYALSIVISYVLNARYVFNEPLSLKKLLSFPLVYIVQYLSGLCLIYLAVEQLSIPITLAPLLVVVITLPITFLLARFIVK</sequence>
<organism evidence="8 9">
    <name type="scientific">Pseudomonas lini</name>
    <dbReference type="NCBI Taxonomy" id="163011"/>
    <lineage>
        <taxon>Bacteria</taxon>
        <taxon>Pseudomonadati</taxon>
        <taxon>Pseudomonadota</taxon>
        <taxon>Gammaproteobacteria</taxon>
        <taxon>Pseudomonadales</taxon>
        <taxon>Pseudomonadaceae</taxon>
        <taxon>Pseudomonas</taxon>
    </lineage>
</organism>
<feature type="transmembrane region" description="Helical" evidence="6">
    <location>
        <begin position="53"/>
        <end position="71"/>
    </location>
</feature>
<evidence type="ECO:0000256" key="6">
    <source>
        <dbReference type="SAM" id="Phobius"/>
    </source>
</evidence>
<dbReference type="InterPro" id="IPR051401">
    <property type="entry name" value="GtrA_CellWall_Glycosyl"/>
</dbReference>
<evidence type="ECO:0000256" key="1">
    <source>
        <dbReference type="ARBA" id="ARBA00004141"/>
    </source>
</evidence>
<keyword evidence="4 6" id="KW-1133">Transmembrane helix</keyword>
<gene>
    <name evidence="8" type="ORF">BK663_28750</name>
</gene>
<dbReference type="PANTHER" id="PTHR38459">
    <property type="entry name" value="PROPHAGE BACTOPRENOL-LINKED GLUCOSE TRANSLOCASE HOMOLOG"/>
    <property type="match status" value="1"/>
</dbReference>
<evidence type="ECO:0000313" key="9">
    <source>
        <dbReference type="Proteomes" id="UP000284168"/>
    </source>
</evidence>
<dbReference type="PANTHER" id="PTHR38459:SF1">
    <property type="entry name" value="PROPHAGE BACTOPRENOL-LINKED GLUCOSE TRANSLOCASE HOMOLOG"/>
    <property type="match status" value="1"/>
</dbReference>
<evidence type="ECO:0000259" key="7">
    <source>
        <dbReference type="Pfam" id="PF04138"/>
    </source>
</evidence>
<feature type="transmembrane region" description="Helical" evidence="6">
    <location>
        <begin position="83"/>
        <end position="102"/>
    </location>
</feature>
<keyword evidence="5 6" id="KW-0472">Membrane</keyword>
<feature type="transmembrane region" description="Helical" evidence="6">
    <location>
        <begin position="20"/>
        <end position="41"/>
    </location>
</feature>
<dbReference type="SUPFAM" id="SSF103481">
    <property type="entry name" value="Multidrug resistance efflux transporter EmrE"/>
    <property type="match status" value="1"/>
</dbReference>
<keyword evidence="3 6" id="KW-0812">Transmembrane</keyword>
<dbReference type="AlphaFoldDB" id="A0A423I7X7"/>
<dbReference type="InterPro" id="IPR037185">
    <property type="entry name" value="EmrE-like"/>
</dbReference>
<evidence type="ECO:0000256" key="3">
    <source>
        <dbReference type="ARBA" id="ARBA00022692"/>
    </source>
</evidence>
<name>A0A423I7X7_9PSED</name>
<evidence type="ECO:0000313" key="8">
    <source>
        <dbReference type="EMBL" id="RON21620.1"/>
    </source>
</evidence>
<reference evidence="8 9" key="1">
    <citation type="submission" date="2016-10" db="EMBL/GenBank/DDBJ databases">
        <title>Comparative genome analysis of multiple Pseudomonas spp. focuses on biocontrol and plant growth promoting traits.</title>
        <authorList>
            <person name="Tao X.-Y."/>
            <person name="Taylor C.G."/>
        </authorList>
    </citation>
    <scope>NUCLEOTIDE SEQUENCE [LARGE SCALE GENOMIC DNA]</scope>
    <source>
        <strain evidence="8 9">48C10</strain>
    </source>
</reference>
<comment type="subcellular location">
    <subcellularLocation>
        <location evidence="1">Membrane</location>
        <topology evidence="1">Multi-pass membrane protein</topology>
    </subcellularLocation>
</comment>
<dbReference type="EMBL" id="MOBN01000049">
    <property type="protein sequence ID" value="RON21620.1"/>
    <property type="molecule type" value="Genomic_DNA"/>
</dbReference>
<comment type="caution">
    <text evidence="8">The sequence shown here is derived from an EMBL/GenBank/DDBJ whole genome shotgun (WGS) entry which is preliminary data.</text>
</comment>
<proteinExistence type="inferred from homology"/>
<accession>A0A423I7X7</accession>